<name>A0AAN7SXP4_9EURO</name>
<dbReference type="Proteomes" id="UP001309876">
    <property type="component" value="Unassembled WGS sequence"/>
</dbReference>
<accession>A0AAN7SXP4</accession>
<evidence type="ECO:0000313" key="2">
    <source>
        <dbReference type="Proteomes" id="UP001309876"/>
    </source>
</evidence>
<reference evidence="1 2" key="1">
    <citation type="submission" date="2023-08" db="EMBL/GenBank/DDBJ databases">
        <title>Black Yeasts Isolated from many extreme environments.</title>
        <authorList>
            <person name="Coleine C."/>
            <person name="Stajich J.E."/>
            <person name="Selbmann L."/>
        </authorList>
    </citation>
    <scope>NUCLEOTIDE SEQUENCE [LARGE SCALE GENOMIC DNA]</scope>
    <source>
        <strain evidence="1 2">CCFEE 5910</strain>
    </source>
</reference>
<keyword evidence="2" id="KW-1185">Reference proteome</keyword>
<evidence type="ECO:0000313" key="1">
    <source>
        <dbReference type="EMBL" id="KAK5084303.1"/>
    </source>
</evidence>
<gene>
    <name evidence="1" type="ORF">LTR05_005379</name>
</gene>
<dbReference type="PANTHER" id="PTHR36986:SF1">
    <property type="entry name" value="UPF0643 PROTEIN PB2B2.08"/>
    <property type="match status" value="1"/>
</dbReference>
<comment type="caution">
    <text evidence="1">The sequence shown here is derived from an EMBL/GenBank/DDBJ whole genome shotgun (WGS) entry which is preliminary data.</text>
</comment>
<organism evidence="1 2">
    <name type="scientific">Lithohypha guttulata</name>
    <dbReference type="NCBI Taxonomy" id="1690604"/>
    <lineage>
        <taxon>Eukaryota</taxon>
        <taxon>Fungi</taxon>
        <taxon>Dikarya</taxon>
        <taxon>Ascomycota</taxon>
        <taxon>Pezizomycotina</taxon>
        <taxon>Eurotiomycetes</taxon>
        <taxon>Chaetothyriomycetidae</taxon>
        <taxon>Chaetothyriales</taxon>
        <taxon>Trichomeriaceae</taxon>
        <taxon>Lithohypha</taxon>
    </lineage>
</organism>
<dbReference type="EMBL" id="JAVRRJ010000005">
    <property type="protein sequence ID" value="KAK5084303.1"/>
    <property type="molecule type" value="Genomic_DNA"/>
</dbReference>
<sequence>MTTPRSLPEQPPMTVLTNLDQKSIPLASITSIEAIDLDLNPPSVVEEHGHEGSVAVDIEKASISDPRTSYPAQPHERPPHSPSSYHPWLIVSPYTEPSHQLNLTTLDLQNQLLAQALALLSTATPNYATTPYHKALNWPIVFNKLKHLCSEQNHNWTKTEFYAVEFRSKLKEGIDNDLLFRLDKESHREATASGGLLKYWFGVPDLERRNLATCLWRSREDAVKGGRGPWHKQAREVTATMYESISVRGLKLSVEEDVKDWFFKSWL</sequence>
<dbReference type="AlphaFoldDB" id="A0AAN7SXP4"/>
<proteinExistence type="predicted"/>
<dbReference type="PANTHER" id="PTHR36986">
    <property type="entry name" value="UPF0643 PROTEIN PB2B2.08"/>
    <property type="match status" value="1"/>
</dbReference>
<protein>
    <submittedName>
        <fullName evidence="1">Uncharacterized protein</fullName>
    </submittedName>
</protein>